<evidence type="ECO:0000313" key="1">
    <source>
        <dbReference type="EMBL" id="WPL18391.1"/>
    </source>
</evidence>
<protein>
    <recommendedName>
        <fullName evidence="3">Acetyltransferase</fullName>
    </recommendedName>
</protein>
<gene>
    <name evidence="1" type="ORF">Thiowin_03462</name>
</gene>
<evidence type="ECO:0000313" key="2">
    <source>
        <dbReference type="Proteomes" id="UP001432180"/>
    </source>
</evidence>
<evidence type="ECO:0008006" key="3">
    <source>
        <dbReference type="Google" id="ProtNLM"/>
    </source>
</evidence>
<reference evidence="1 2" key="1">
    <citation type="journal article" date="2023" name="Microorganisms">
        <title>Thiorhodovibrio frisius and Trv. litoralis spp. nov., Two Novel Members from a Clade of Fastidious Purple Sulfur Bacteria That Exhibit Unique Red-Shifted Light-Harvesting Capabilities.</title>
        <authorList>
            <person name="Methner A."/>
            <person name="Kuzyk S.B."/>
            <person name="Petersen J."/>
            <person name="Bauer S."/>
            <person name="Brinkmann H."/>
            <person name="Sichau K."/>
            <person name="Wanner G."/>
            <person name="Wolf J."/>
            <person name="Neumann-Schaal M."/>
            <person name="Henke P."/>
            <person name="Tank M."/>
            <person name="Sproer C."/>
            <person name="Bunk B."/>
            <person name="Overmann J."/>
        </authorList>
    </citation>
    <scope>NUCLEOTIDE SEQUENCE [LARGE SCALE GENOMIC DNA]</scope>
    <source>
        <strain evidence="1 2">DSM 6702</strain>
    </source>
</reference>
<accession>A0ABZ0SE44</accession>
<proteinExistence type="predicted"/>
<dbReference type="RefSeq" id="WP_328984158.1">
    <property type="nucleotide sequence ID" value="NZ_CP121472.1"/>
</dbReference>
<sequence>MFLKHTSTGKLMQVVELQDLINPLHEQVAMRLHYGEEVQDAESVAKQALQFPSGEALPRAWTDPHYRDEEVEAAHHDRGA</sequence>
<dbReference type="Proteomes" id="UP001432180">
    <property type="component" value="Chromosome"/>
</dbReference>
<organism evidence="1 2">
    <name type="scientific">Thiorhodovibrio winogradskyi</name>
    <dbReference type="NCBI Taxonomy" id="77007"/>
    <lineage>
        <taxon>Bacteria</taxon>
        <taxon>Pseudomonadati</taxon>
        <taxon>Pseudomonadota</taxon>
        <taxon>Gammaproteobacteria</taxon>
        <taxon>Chromatiales</taxon>
        <taxon>Chromatiaceae</taxon>
        <taxon>Thiorhodovibrio</taxon>
    </lineage>
</organism>
<keyword evidence="2" id="KW-1185">Reference proteome</keyword>
<name>A0ABZ0SE44_9GAMM</name>
<dbReference type="EMBL" id="CP121472">
    <property type="protein sequence ID" value="WPL18391.1"/>
    <property type="molecule type" value="Genomic_DNA"/>
</dbReference>